<evidence type="ECO:0000313" key="5">
    <source>
        <dbReference type="Proteomes" id="UP001467690"/>
    </source>
</evidence>
<dbReference type="EMBL" id="JBELOE010000239">
    <property type="protein sequence ID" value="MER2493041.1"/>
    <property type="molecule type" value="Genomic_DNA"/>
</dbReference>
<comment type="catalytic activity">
    <reaction evidence="1">
        <text>ATP + protein L-histidine = ADP + protein N-phospho-L-histidine.</text>
        <dbReference type="EC" id="2.7.13.3"/>
    </reaction>
</comment>
<evidence type="ECO:0000256" key="2">
    <source>
        <dbReference type="ARBA" id="ARBA00012438"/>
    </source>
</evidence>
<accession>A0ABV1RJB6</accession>
<evidence type="ECO:0000256" key="1">
    <source>
        <dbReference type="ARBA" id="ARBA00000085"/>
    </source>
</evidence>
<dbReference type="SUPFAM" id="SSF47384">
    <property type="entry name" value="Homodimeric domain of signal transducing histidine kinase"/>
    <property type="match status" value="1"/>
</dbReference>
<dbReference type="Proteomes" id="UP001467690">
    <property type="component" value="Unassembled WGS sequence"/>
</dbReference>
<keyword evidence="5" id="KW-1185">Reference proteome</keyword>
<dbReference type="RefSeq" id="WP_143872237.1">
    <property type="nucleotide sequence ID" value="NZ_CP041660.1"/>
</dbReference>
<feature type="domain" description="Signal transduction histidine kinase dimerisation/phosphoacceptor" evidence="3">
    <location>
        <begin position="15"/>
        <end position="70"/>
    </location>
</feature>
<keyword evidence="4" id="KW-0418">Kinase</keyword>
<gene>
    <name evidence="4" type="ORF">ABS311_14245</name>
</gene>
<dbReference type="InterPro" id="IPR036097">
    <property type="entry name" value="HisK_dim/P_sf"/>
</dbReference>
<dbReference type="GO" id="GO:0016301">
    <property type="term" value="F:kinase activity"/>
    <property type="evidence" value="ECO:0007669"/>
    <property type="project" value="UniProtKB-KW"/>
</dbReference>
<evidence type="ECO:0000259" key="3">
    <source>
        <dbReference type="Pfam" id="PF00512"/>
    </source>
</evidence>
<keyword evidence="4" id="KW-0808">Transferase</keyword>
<evidence type="ECO:0000313" key="4">
    <source>
        <dbReference type="EMBL" id="MER2493041.1"/>
    </source>
</evidence>
<protein>
    <recommendedName>
        <fullName evidence="2">histidine kinase</fullName>
        <ecNumber evidence="2">2.7.13.3</ecNumber>
    </recommendedName>
</protein>
<dbReference type="InterPro" id="IPR003661">
    <property type="entry name" value="HisK_dim/P_dom"/>
</dbReference>
<organism evidence="4 5">
    <name type="scientific">Catenovulum sediminis</name>
    <dbReference type="NCBI Taxonomy" id="1740262"/>
    <lineage>
        <taxon>Bacteria</taxon>
        <taxon>Pseudomonadati</taxon>
        <taxon>Pseudomonadota</taxon>
        <taxon>Gammaproteobacteria</taxon>
        <taxon>Alteromonadales</taxon>
        <taxon>Alteromonadaceae</taxon>
        <taxon>Catenovulum</taxon>
    </lineage>
</organism>
<sequence length="71" mass="8023">MQNKDKHPDLNKKVHDARTPLNQISMQAELIKILIESNGSAEKLTEAAQKIIDNCQKCSHSLQQISEALRQ</sequence>
<dbReference type="EC" id="2.7.13.3" evidence="2"/>
<proteinExistence type="predicted"/>
<reference evidence="4 5" key="1">
    <citation type="submission" date="2024-06" db="EMBL/GenBank/DDBJ databases">
        <authorList>
            <person name="Chen R.Y."/>
        </authorList>
    </citation>
    <scope>NUCLEOTIDE SEQUENCE [LARGE SCALE GENOMIC DNA]</scope>
    <source>
        <strain evidence="4 5">D2</strain>
    </source>
</reference>
<dbReference type="Pfam" id="PF00512">
    <property type="entry name" value="HisKA"/>
    <property type="match status" value="1"/>
</dbReference>
<dbReference type="Gene3D" id="1.10.287.130">
    <property type="match status" value="1"/>
</dbReference>
<comment type="caution">
    <text evidence="4">The sequence shown here is derived from an EMBL/GenBank/DDBJ whole genome shotgun (WGS) entry which is preliminary data.</text>
</comment>
<name>A0ABV1RJB6_9ALTE</name>